<comment type="similarity">
    <text evidence="4 13 14">Belongs to the triosephosphate isomerase family.</text>
</comment>
<dbReference type="InterPro" id="IPR035990">
    <property type="entry name" value="TIM_sf"/>
</dbReference>
<proteinExistence type="inferred from homology"/>
<evidence type="ECO:0000256" key="11">
    <source>
        <dbReference type="ARBA" id="ARBA00023235"/>
    </source>
</evidence>
<evidence type="ECO:0000256" key="14">
    <source>
        <dbReference type="RuleBase" id="RU363013"/>
    </source>
</evidence>
<dbReference type="InterPro" id="IPR022896">
    <property type="entry name" value="TrioseP_Isoase_bac/euk"/>
</dbReference>
<feature type="active site" description="Proton acceptor" evidence="13">
    <location>
        <position position="170"/>
    </location>
</feature>
<dbReference type="CDD" id="cd00311">
    <property type="entry name" value="TIM"/>
    <property type="match status" value="1"/>
</dbReference>
<comment type="function">
    <text evidence="12 13">Involved in the gluconeogenesis. Catalyzes stereospecifically the conversion of dihydroxyacetone phosphate (DHAP) to D-glyceraldehyde-3-phosphate (G3P).</text>
</comment>
<dbReference type="InterPro" id="IPR020861">
    <property type="entry name" value="Triosephosphate_isomerase_AS"/>
</dbReference>
<dbReference type="GO" id="GO:0005829">
    <property type="term" value="C:cytosol"/>
    <property type="evidence" value="ECO:0007669"/>
    <property type="project" value="TreeGrafter"/>
</dbReference>
<comment type="caution">
    <text evidence="15">The sequence shown here is derived from an EMBL/GenBank/DDBJ whole genome shotgun (WGS) entry which is preliminary data.</text>
</comment>
<dbReference type="InterPro" id="IPR000652">
    <property type="entry name" value="Triosephosphate_isomerase"/>
</dbReference>
<dbReference type="PANTHER" id="PTHR21139:SF42">
    <property type="entry name" value="TRIOSEPHOSPHATE ISOMERASE"/>
    <property type="match status" value="1"/>
</dbReference>
<evidence type="ECO:0000256" key="13">
    <source>
        <dbReference type="HAMAP-Rule" id="MF_00147"/>
    </source>
</evidence>
<protein>
    <recommendedName>
        <fullName evidence="7 13">Triosephosphate isomerase</fullName>
        <shortName evidence="13">TIM</shortName>
        <shortName evidence="13">TPI</shortName>
        <ecNumber evidence="6 13">5.3.1.1</ecNumber>
    </recommendedName>
    <alternativeName>
        <fullName evidence="13">Triose-phosphate isomerase</fullName>
    </alternativeName>
</protein>
<dbReference type="EC" id="5.3.1.1" evidence="6 13"/>
<dbReference type="Pfam" id="PF00121">
    <property type="entry name" value="TIM"/>
    <property type="match status" value="1"/>
</dbReference>
<dbReference type="GO" id="GO:0046166">
    <property type="term" value="P:glyceraldehyde-3-phosphate biosynthetic process"/>
    <property type="evidence" value="ECO:0007669"/>
    <property type="project" value="TreeGrafter"/>
</dbReference>
<feature type="binding site" evidence="13">
    <location>
        <begin position="236"/>
        <end position="237"/>
    </location>
    <ligand>
        <name>substrate</name>
    </ligand>
</feature>
<comment type="subcellular location">
    <subcellularLocation>
        <location evidence="13 14">Cytoplasm</location>
    </subcellularLocation>
</comment>
<dbReference type="UniPathway" id="UPA00109">
    <property type="reaction ID" value="UER00189"/>
</dbReference>
<dbReference type="PROSITE" id="PS00171">
    <property type="entry name" value="TIM_1"/>
    <property type="match status" value="1"/>
</dbReference>
<evidence type="ECO:0000256" key="8">
    <source>
        <dbReference type="ARBA" id="ARBA00022432"/>
    </source>
</evidence>
<comment type="pathway">
    <text evidence="2 13 14">Carbohydrate biosynthesis; gluconeogenesis.</text>
</comment>
<gene>
    <name evidence="13" type="primary">tpiA</name>
    <name evidence="15" type="ORF">ABR69_01615</name>
</gene>
<dbReference type="AlphaFoldDB" id="A0A0R2S6L0"/>
<keyword evidence="10 13" id="KW-0324">Glycolysis</keyword>
<accession>A0A0R2S6L0</accession>
<feature type="binding site" evidence="13">
    <location>
        <begin position="9"/>
        <end position="11"/>
    </location>
    <ligand>
        <name>substrate</name>
    </ligand>
</feature>
<dbReference type="NCBIfam" id="TIGR00419">
    <property type="entry name" value="tim"/>
    <property type="match status" value="1"/>
</dbReference>
<evidence type="ECO:0000256" key="3">
    <source>
        <dbReference type="ARBA" id="ARBA00004939"/>
    </source>
</evidence>
<dbReference type="FunFam" id="3.20.20.70:FF:000020">
    <property type="entry name" value="Triosephosphate isomerase"/>
    <property type="match status" value="1"/>
</dbReference>
<comment type="pathway">
    <text evidence="13 14">Carbohydrate degradation; glycolysis; D-glyceraldehyde 3-phosphate from glycerone phosphate: step 1/1.</text>
</comment>
<evidence type="ECO:0000256" key="7">
    <source>
        <dbReference type="ARBA" id="ARBA00019397"/>
    </source>
</evidence>
<keyword evidence="8 13" id="KW-0312">Gluconeogenesis</keyword>
<reference evidence="15 16" key="1">
    <citation type="submission" date="2015-10" db="EMBL/GenBank/DDBJ databases">
        <title>Metagenome-Assembled Genomes uncover a global brackish microbiome.</title>
        <authorList>
            <person name="Hugerth L.W."/>
            <person name="Larsson J."/>
            <person name="Alneberg J."/>
            <person name="Lindh M.V."/>
            <person name="Legrand C."/>
            <person name="Pinhassi J."/>
            <person name="Andersson A.F."/>
        </authorList>
    </citation>
    <scope>NUCLEOTIDE SEQUENCE [LARGE SCALE GENOMIC DNA]</scope>
    <source>
        <strain evidence="15">BACL4 MAG-120507-bin80</strain>
    </source>
</reference>
<evidence type="ECO:0000313" key="15">
    <source>
        <dbReference type="EMBL" id="KRO70501.1"/>
    </source>
</evidence>
<dbReference type="GO" id="GO:0006094">
    <property type="term" value="P:gluconeogenesis"/>
    <property type="evidence" value="ECO:0007669"/>
    <property type="project" value="UniProtKB-UniRule"/>
</dbReference>
<keyword evidence="9 13" id="KW-0963">Cytoplasm</keyword>
<dbReference type="Gene3D" id="3.20.20.70">
    <property type="entry name" value="Aldolase class I"/>
    <property type="match status" value="1"/>
</dbReference>
<evidence type="ECO:0000256" key="5">
    <source>
        <dbReference type="ARBA" id="ARBA00011738"/>
    </source>
</evidence>
<dbReference type="InterPro" id="IPR013785">
    <property type="entry name" value="Aldolase_TIM"/>
</dbReference>
<dbReference type="UniPathway" id="UPA00138"/>
<comment type="pathway">
    <text evidence="3">Carbohydrate metabolism; erythritol degradation.</text>
</comment>
<keyword evidence="11 13" id="KW-0413">Isomerase</keyword>
<dbReference type="PANTHER" id="PTHR21139">
    <property type="entry name" value="TRIOSEPHOSPHATE ISOMERASE"/>
    <property type="match status" value="1"/>
</dbReference>
<dbReference type="Proteomes" id="UP000051934">
    <property type="component" value="Unassembled WGS sequence"/>
</dbReference>
<comment type="catalytic activity">
    <reaction evidence="1 13 14">
        <text>D-glyceraldehyde 3-phosphate = dihydroxyacetone phosphate</text>
        <dbReference type="Rhea" id="RHEA:18585"/>
        <dbReference type="ChEBI" id="CHEBI:57642"/>
        <dbReference type="ChEBI" id="CHEBI:59776"/>
        <dbReference type="EC" id="5.3.1.1"/>
    </reaction>
</comment>
<dbReference type="GO" id="GO:0006096">
    <property type="term" value="P:glycolytic process"/>
    <property type="evidence" value="ECO:0007669"/>
    <property type="project" value="UniProtKB-UniRule"/>
</dbReference>
<dbReference type="GO" id="GO:0004807">
    <property type="term" value="F:triose-phosphate isomerase activity"/>
    <property type="evidence" value="ECO:0007669"/>
    <property type="project" value="UniProtKB-UniRule"/>
</dbReference>
<evidence type="ECO:0000256" key="2">
    <source>
        <dbReference type="ARBA" id="ARBA00004742"/>
    </source>
</evidence>
<dbReference type="EMBL" id="LIBB01000326">
    <property type="protein sequence ID" value="KRO70501.1"/>
    <property type="molecule type" value="Genomic_DNA"/>
</dbReference>
<evidence type="ECO:0000256" key="1">
    <source>
        <dbReference type="ARBA" id="ARBA00000474"/>
    </source>
</evidence>
<evidence type="ECO:0000256" key="12">
    <source>
        <dbReference type="ARBA" id="ARBA00055680"/>
    </source>
</evidence>
<evidence type="ECO:0000256" key="6">
    <source>
        <dbReference type="ARBA" id="ARBA00011940"/>
    </source>
</evidence>
<dbReference type="SUPFAM" id="SSF51351">
    <property type="entry name" value="Triosephosphate isomerase (TIM)"/>
    <property type="match status" value="1"/>
</dbReference>
<evidence type="ECO:0000256" key="10">
    <source>
        <dbReference type="ARBA" id="ARBA00023152"/>
    </source>
</evidence>
<name>A0A0R2S6L0_9GAMM</name>
<sequence length="252" mass="26213">MRRRVVIGNWKMHGSLESTAALLAGLDLSSLDPEVEVAVCPTSLHIAVVARQLSTDARLSRIKVGAQNVSDAVSGAFTGEIAADMLTDFGVSFALVGHSERRELFGESDELVAAKAAAVISAGITPIVCVGETLAERQAGATELVVLRQLNAVVQRIGIEGVGQCIVAYEPIWAIGTGETASPAQAQEVHAALRAQLQQLDADLAEKTPILYGGSVKANNARELFAQPDIDGGLVGGASLKADEFNAICASV</sequence>
<dbReference type="GO" id="GO:0019563">
    <property type="term" value="P:glycerol catabolic process"/>
    <property type="evidence" value="ECO:0007669"/>
    <property type="project" value="TreeGrafter"/>
</dbReference>
<feature type="binding site" evidence="13">
    <location>
        <position position="176"/>
    </location>
    <ligand>
        <name>substrate</name>
    </ligand>
</feature>
<feature type="active site" description="Electrophile" evidence="13">
    <location>
        <position position="98"/>
    </location>
</feature>
<evidence type="ECO:0000313" key="16">
    <source>
        <dbReference type="Proteomes" id="UP000051934"/>
    </source>
</evidence>
<feature type="binding site" evidence="13">
    <location>
        <position position="215"/>
    </location>
    <ligand>
        <name>substrate</name>
    </ligand>
</feature>
<dbReference type="HAMAP" id="MF_00147_B">
    <property type="entry name" value="TIM_B"/>
    <property type="match status" value="1"/>
</dbReference>
<comment type="subunit">
    <text evidence="5 13 14">Homodimer.</text>
</comment>
<evidence type="ECO:0000256" key="4">
    <source>
        <dbReference type="ARBA" id="ARBA00007422"/>
    </source>
</evidence>
<dbReference type="PROSITE" id="PS51440">
    <property type="entry name" value="TIM_2"/>
    <property type="match status" value="1"/>
</dbReference>
<evidence type="ECO:0000256" key="9">
    <source>
        <dbReference type="ARBA" id="ARBA00022490"/>
    </source>
</evidence>
<organism evidence="15 16">
    <name type="scientific">OM182 bacterium BACL3 MAG-120507-bin80</name>
    <dbReference type="NCBI Taxonomy" id="1655577"/>
    <lineage>
        <taxon>Bacteria</taxon>
        <taxon>Pseudomonadati</taxon>
        <taxon>Pseudomonadota</taxon>
        <taxon>Gammaproteobacteria</taxon>
        <taxon>OMG group</taxon>
        <taxon>OM182 clade</taxon>
    </lineage>
</organism>